<sequence length="196" mass="20959">MTALSTRNTKMGDLACSDAGAAACGDIARHTDPASRLEEEVEELERDVEERAARLSAIQKDLMSNFAQRLYSRMQLMRPQPMDSGTTSERAADAGESPAEAAEGDNHDSSKSAAQVVKKQGKLSDNSLGDQDAECGSTAHLAKKRKLLQEGLGRRVEELQAGAVALKESFAEANACLAREESVVQAIKIGGILQDK</sequence>
<evidence type="ECO:0000256" key="1">
    <source>
        <dbReference type="SAM" id="Coils"/>
    </source>
</evidence>
<evidence type="ECO:0000256" key="2">
    <source>
        <dbReference type="SAM" id="MobiDB-lite"/>
    </source>
</evidence>
<feature type="region of interest" description="Disordered" evidence="2">
    <location>
        <begin position="78"/>
        <end position="133"/>
    </location>
</feature>
<keyword evidence="1" id="KW-0175">Coiled coil</keyword>
<accession>A0A388LQ38</accession>
<organism evidence="3 4">
    <name type="scientific">Chara braunii</name>
    <name type="common">Braun's stonewort</name>
    <dbReference type="NCBI Taxonomy" id="69332"/>
    <lineage>
        <taxon>Eukaryota</taxon>
        <taxon>Viridiplantae</taxon>
        <taxon>Streptophyta</taxon>
        <taxon>Charophyceae</taxon>
        <taxon>Charales</taxon>
        <taxon>Characeae</taxon>
        <taxon>Chara</taxon>
    </lineage>
</organism>
<dbReference type="Gramene" id="GBG84448">
    <property type="protein sequence ID" value="GBG84448"/>
    <property type="gene ID" value="CBR_g38733"/>
</dbReference>
<protein>
    <submittedName>
        <fullName evidence="3">Uncharacterized protein</fullName>
    </submittedName>
</protein>
<gene>
    <name evidence="3" type="ORF">CBR_g38733</name>
</gene>
<reference evidence="3 4" key="1">
    <citation type="journal article" date="2018" name="Cell">
        <title>The Chara Genome: Secondary Complexity and Implications for Plant Terrestrialization.</title>
        <authorList>
            <person name="Nishiyama T."/>
            <person name="Sakayama H."/>
            <person name="Vries J.D."/>
            <person name="Buschmann H."/>
            <person name="Saint-Marcoux D."/>
            <person name="Ullrich K.K."/>
            <person name="Haas F.B."/>
            <person name="Vanderstraeten L."/>
            <person name="Becker D."/>
            <person name="Lang D."/>
            <person name="Vosolsobe S."/>
            <person name="Rombauts S."/>
            <person name="Wilhelmsson P.K.I."/>
            <person name="Janitza P."/>
            <person name="Kern R."/>
            <person name="Heyl A."/>
            <person name="Rumpler F."/>
            <person name="Villalobos L.I.A.C."/>
            <person name="Clay J.M."/>
            <person name="Skokan R."/>
            <person name="Toyoda A."/>
            <person name="Suzuki Y."/>
            <person name="Kagoshima H."/>
            <person name="Schijlen E."/>
            <person name="Tajeshwar N."/>
            <person name="Catarino B."/>
            <person name="Hetherington A.J."/>
            <person name="Saltykova A."/>
            <person name="Bonnot C."/>
            <person name="Breuninger H."/>
            <person name="Symeonidi A."/>
            <person name="Radhakrishnan G.V."/>
            <person name="Van Nieuwerburgh F."/>
            <person name="Deforce D."/>
            <person name="Chang C."/>
            <person name="Karol K.G."/>
            <person name="Hedrich R."/>
            <person name="Ulvskov P."/>
            <person name="Glockner G."/>
            <person name="Delwiche C.F."/>
            <person name="Petrasek J."/>
            <person name="Van de Peer Y."/>
            <person name="Friml J."/>
            <person name="Beilby M."/>
            <person name="Dolan L."/>
            <person name="Kohara Y."/>
            <person name="Sugano S."/>
            <person name="Fujiyama A."/>
            <person name="Delaux P.-M."/>
            <person name="Quint M."/>
            <person name="TheiBen G."/>
            <person name="Hagemann M."/>
            <person name="Harholt J."/>
            <person name="Dunand C."/>
            <person name="Zachgo S."/>
            <person name="Langdale J."/>
            <person name="Maumus F."/>
            <person name="Straeten D.V.D."/>
            <person name="Gould S.B."/>
            <person name="Rensing S.A."/>
        </authorList>
    </citation>
    <scope>NUCLEOTIDE SEQUENCE [LARGE SCALE GENOMIC DNA]</scope>
    <source>
        <strain evidence="3 4">S276</strain>
    </source>
</reference>
<feature type="coiled-coil region" evidence="1">
    <location>
        <begin position="27"/>
        <end position="61"/>
    </location>
</feature>
<dbReference type="AlphaFoldDB" id="A0A388LQ38"/>
<dbReference type="EMBL" id="BFEA01000476">
    <property type="protein sequence ID" value="GBG84448.1"/>
    <property type="molecule type" value="Genomic_DNA"/>
</dbReference>
<proteinExistence type="predicted"/>
<comment type="caution">
    <text evidence="3">The sequence shown here is derived from an EMBL/GenBank/DDBJ whole genome shotgun (WGS) entry which is preliminary data.</text>
</comment>
<name>A0A388LQ38_CHABU</name>
<evidence type="ECO:0000313" key="3">
    <source>
        <dbReference type="EMBL" id="GBG84448.1"/>
    </source>
</evidence>
<keyword evidence="4" id="KW-1185">Reference proteome</keyword>
<dbReference type="Proteomes" id="UP000265515">
    <property type="component" value="Unassembled WGS sequence"/>
</dbReference>
<evidence type="ECO:0000313" key="4">
    <source>
        <dbReference type="Proteomes" id="UP000265515"/>
    </source>
</evidence>